<evidence type="ECO:0000313" key="5">
    <source>
        <dbReference type="Proteomes" id="UP000253562"/>
    </source>
</evidence>
<evidence type="ECO:0000256" key="2">
    <source>
        <dbReference type="SAM" id="Phobius"/>
    </source>
</evidence>
<dbReference type="Gene3D" id="3.40.50.1820">
    <property type="entry name" value="alpha/beta hydrolase"/>
    <property type="match status" value="1"/>
</dbReference>
<proteinExistence type="predicted"/>
<dbReference type="InterPro" id="IPR000383">
    <property type="entry name" value="Xaa-Pro-like_dom"/>
</dbReference>
<protein>
    <submittedName>
        <fullName evidence="4">Alpha/beta fold hydrolase</fullName>
    </submittedName>
</protein>
<dbReference type="GO" id="GO:0016787">
    <property type="term" value="F:hydrolase activity"/>
    <property type="evidence" value="ECO:0007669"/>
    <property type="project" value="UniProtKB-KW"/>
</dbReference>
<dbReference type="Pfam" id="PF02129">
    <property type="entry name" value="Peptidase_S15"/>
    <property type="match status" value="1"/>
</dbReference>
<evidence type="ECO:0000259" key="3">
    <source>
        <dbReference type="Pfam" id="PF02129"/>
    </source>
</evidence>
<reference evidence="4 5" key="1">
    <citation type="submission" date="2018-07" db="EMBL/GenBank/DDBJ databases">
        <title>Comparative genomes isolates from brazilian mangrove.</title>
        <authorList>
            <person name="De Araujo J.E."/>
            <person name="Taketani R.G."/>
            <person name="Silva M.C.P."/>
            <person name="Lourenco M.V."/>
            <person name="Oliveira V.M."/>
            <person name="Andreote F.D."/>
        </authorList>
    </citation>
    <scope>NUCLEOTIDE SEQUENCE [LARGE SCALE GENOMIC DNA]</scope>
    <source>
        <strain evidence="4 5">HEX PRIS-MGV</strain>
    </source>
</reference>
<keyword evidence="2" id="KW-0812">Transmembrane</keyword>
<keyword evidence="2" id="KW-1133">Transmembrane helix</keyword>
<comment type="caution">
    <text evidence="4">The sequence shown here is derived from an EMBL/GenBank/DDBJ whole genome shotgun (WGS) entry which is preliminary data.</text>
</comment>
<evidence type="ECO:0000313" key="4">
    <source>
        <dbReference type="EMBL" id="RCS49154.1"/>
    </source>
</evidence>
<sequence>MSMSVTWQIVIISAIAIIALAMTVRWLVRYILSGTYKAGEVVDPYRPRNFAVPDPQIIEFTGEKETTLRGRYWRGSSDQAIVVVHGIDGPSIEMLPHVAYLYRAGYHVLLYDNRGRGKSDGGFTTLGFLEWRDVLHAVKWMRKQPGIDSEKVGLHGLSLGAACVIMAAAEDQSICGVLAESPFVSMPLMLGHISNKITRLPTLLIGNVVRTILDWSLGTRLRLVEPYAAVQAISPRPLYIIDAEHDQLFPAETARTVYDAAGEPKQFWKVHGAAHANCWHVCPEEYEQRAIAFWELVFSENPPQVIYPRSADLGNSAHPTQVTNQSPANR</sequence>
<dbReference type="SUPFAM" id="SSF53474">
    <property type="entry name" value="alpha/beta-Hydrolases"/>
    <property type="match status" value="1"/>
</dbReference>
<evidence type="ECO:0000256" key="1">
    <source>
        <dbReference type="SAM" id="MobiDB-lite"/>
    </source>
</evidence>
<dbReference type="AlphaFoldDB" id="A0A368KQK5"/>
<gene>
    <name evidence="4" type="ORF">DTL42_11465</name>
</gene>
<keyword evidence="4" id="KW-0378">Hydrolase</keyword>
<accession>A0A368KQK5</accession>
<dbReference type="EMBL" id="QPEX01000024">
    <property type="protein sequence ID" value="RCS49154.1"/>
    <property type="molecule type" value="Genomic_DNA"/>
</dbReference>
<dbReference type="InterPro" id="IPR052920">
    <property type="entry name" value="DNA-binding_regulatory"/>
</dbReference>
<dbReference type="PANTHER" id="PTHR43358">
    <property type="entry name" value="ALPHA/BETA-HYDROLASE"/>
    <property type="match status" value="1"/>
</dbReference>
<dbReference type="Proteomes" id="UP000253562">
    <property type="component" value="Unassembled WGS sequence"/>
</dbReference>
<feature type="region of interest" description="Disordered" evidence="1">
    <location>
        <begin position="309"/>
        <end position="330"/>
    </location>
</feature>
<feature type="compositionally biased region" description="Polar residues" evidence="1">
    <location>
        <begin position="317"/>
        <end position="330"/>
    </location>
</feature>
<dbReference type="PANTHER" id="PTHR43358:SF4">
    <property type="entry name" value="ALPHA_BETA HYDROLASE FOLD-1 DOMAIN-CONTAINING PROTEIN"/>
    <property type="match status" value="1"/>
</dbReference>
<dbReference type="InterPro" id="IPR029058">
    <property type="entry name" value="AB_hydrolase_fold"/>
</dbReference>
<feature type="transmembrane region" description="Helical" evidence="2">
    <location>
        <begin position="6"/>
        <end position="28"/>
    </location>
</feature>
<feature type="domain" description="Xaa-Pro dipeptidyl-peptidase-like" evidence="3">
    <location>
        <begin position="95"/>
        <end position="275"/>
    </location>
</feature>
<organism evidence="4 5">
    <name type="scientific">Bremerella cremea</name>
    <dbReference type="NCBI Taxonomy" id="1031537"/>
    <lineage>
        <taxon>Bacteria</taxon>
        <taxon>Pseudomonadati</taxon>
        <taxon>Planctomycetota</taxon>
        <taxon>Planctomycetia</taxon>
        <taxon>Pirellulales</taxon>
        <taxon>Pirellulaceae</taxon>
        <taxon>Bremerella</taxon>
    </lineage>
</organism>
<name>A0A368KQK5_9BACT</name>
<keyword evidence="2" id="KW-0472">Membrane</keyword>